<evidence type="ECO:0000256" key="2">
    <source>
        <dbReference type="PROSITE-ProRule" id="PRU01161"/>
    </source>
</evidence>
<feature type="region of interest" description="Disordered" evidence="3">
    <location>
        <begin position="287"/>
        <end position="318"/>
    </location>
</feature>
<proteinExistence type="predicted"/>
<dbReference type="Pfam" id="PF01734">
    <property type="entry name" value="Patatin"/>
    <property type="match status" value="1"/>
</dbReference>
<keyword evidence="6" id="KW-1185">Reference proteome</keyword>
<feature type="active site" description="Nucleophile" evidence="2">
    <location>
        <position position="153"/>
    </location>
</feature>
<feature type="region of interest" description="Disordered" evidence="3">
    <location>
        <begin position="449"/>
        <end position="476"/>
    </location>
</feature>
<evidence type="ECO:0000256" key="1">
    <source>
        <dbReference type="ARBA" id="ARBA00023098"/>
    </source>
</evidence>
<reference evidence="5 6" key="1">
    <citation type="journal article" date="2012" name="Genet. Mol. Biol.">
        <title>Analysis of 16S rRNA and mxaF genes revealing insights into Methylobacterium niche-specific plant association.</title>
        <authorList>
            <person name="Dourado M.N."/>
            <person name="Andreote F.D."/>
            <person name="Dini-Andreote F."/>
            <person name="Conti R."/>
            <person name="Araujo J.M."/>
            <person name="Araujo W.L."/>
        </authorList>
    </citation>
    <scope>NUCLEOTIDE SEQUENCE [LARGE SCALE GENOMIC DNA]</scope>
    <source>
        <strain evidence="5 6">SR1.6/4</strain>
    </source>
</reference>
<name>A0ABU7T947_9HYPH</name>
<evidence type="ECO:0000256" key="3">
    <source>
        <dbReference type="SAM" id="MobiDB-lite"/>
    </source>
</evidence>
<organism evidence="5 6">
    <name type="scientific">Methylobacterium radiotolerans</name>
    <dbReference type="NCBI Taxonomy" id="31998"/>
    <lineage>
        <taxon>Bacteria</taxon>
        <taxon>Pseudomonadati</taxon>
        <taxon>Pseudomonadota</taxon>
        <taxon>Alphaproteobacteria</taxon>
        <taxon>Hyphomicrobiales</taxon>
        <taxon>Methylobacteriaceae</taxon>
        <taxon>Methylobacterium</taxon>
    </lineage>
</organism>
<comment type="caution">
    <text evidence="5">The sequence shown here is derived from an EMBL/GenBank/DDBJ whole genome shotgun (WGS) entry which is preliminary data.</text>
</comment>
<feature type="short sequence motif" description="GXSXG" evidence="2">
    <location>
        <begin position="151"/>
        <end position="155"/>
    </location>
</feature>
<keyword evidence="2" id="KW-0442">Lipid degradation</keyword>
<sequence>MPRLFNQPILQPILQPIRSDPGRTQRAVPKHGPGRHPGWGRTLARATLALGLAAGPSQGALAAEKARKPADERPSYTAAQALTARPEGLPASVRIPGDDATAFQALIDGAARASDPWLVLSGGGENGAFAAGLLAGWSQRGDRPDFGVITGVSTGALIAPFAFVAPALGARADAALKENYTEISAADVFEFGATRDSLTDTWPLKERIARMVTPDLLKAVAAEHAKGRRLLIATTQVDSERPVLWDMGAIAARSAATGDPRALALFRAIVLASTAVPGVFPPVAIPAEPQDGAKDSAKNGAKDGAKDAAKGEGKGEARAKPFEELHDDGGAMAPFYLAPAAALEGETRLHLPTNRVYLVVNNRLEPEFQMASRTTLSVLGRTMSAAIKAQTRAALALTKAYAGRTGLDLRVALIDERFTKTSDRPFDQGYMRALFAHGEALAREGSAFTQAHPPAAAAGRENRRASEPAGAVTASR</sequence>
<evidence type="ECO:0000313" key="5">
    <source>
        <dbReference type="EMBL" id="MEE7457131.1"/>
    </source>
</evidence>
<accession>A0ABU7T947</accession>
<feature type="active site" description="Proton acceptor" evidence="2">
    <location>
        <position position="328"/>
    </location>
</feature>
<evidence type="ECO:0000313" key="6">
    <source>
        <dbReference type="Proteomes" id="UP001349262"/>
    </source>
</evidence>
<feature type="short sequence motif" description="GXGXXG" evidence="2">
    <location>
        <begin position="122"/>
        <end position="127"/>
    </location>
</feature>
<feature type="short sequence motif" description="DGA/G" evidence="2">
    <location>
        <begin position="328"/>
        <end position="330"/>
    </location>
</feature>
<evidence type="ECO:0000259" key="4">
    <source>
        <dbReference type="PROSITE" id="PS51635"/>
    </source>
</evidence>
<keyword evidence="2" id="KW-0378">Hydrolase</keyword>
<protein>
    <submittedName>
        <fullName evidence="5">Patatin</fullName>
    </submittedName>
</protein>
<dbReference type="Gene3D" id="3.40.1090.10">
    <property type="entry name" value="Cytosolic phospholipase A2 catalytic domain"/>
    <property type="match status" value="1"/>
</dbReference>
<feature type="compositionally biased region" description="Basic and acidic residues" evidence="3">
    <location>
        <begin position="291"/>
        <end position="318"/>
    </location>
</feature>
<dbReference type="SUPFAM" id="SSF52151">
    <property type="entry name" value="FabD/lysophospholipase-like"/>
    <property type="match status" value="1"/>
</dbReference>
<dbReference type="InterPro" id="IPR002641">
    <property type="entry name" value="PNPLA_dom"/>
</dbReference>
<dbReference type="PROSITE" id="PS51635">
    <property type="entry name" value="PNPLA"/>
    <property type="match status" value="1"/>
</dbReference>
<feature type="region of interest" description="Disordered" evidence="3">
    <location>
        <begin position="16"/>
        <end position="39"/>
    </location>
</feature>
<dbReference type="InterPro" id="IPR016035">
    <property type="entry name" value="Acyl_Trfase/lysoPLipase"/>
</dbReference>
<feature type="domain" description="PNPLA" evidence="4">
    <location>
        <begin position="118"/>
        <end position="341"/>
    </location>
</feature>
<dbReference type="EMBL" id="MLBY01000004">
    <property type="protein sequence ID" value="MEE7457131.1"/>
    <property type="molecule type" value="Genomic_DNA"/>
</dbReference>
<dbReference type="Proteomes" id="UP001349262">
    <property type="component" value="Unassembled WGS sequence"/>
</dbReference>
<keyword evidence="1 2" id="KW-0443">Lipid metabolism</keyword>
<gene>
    <name evidence="5" type="ORF">MRSR164_10180</name>
</gene>